<evidence type="ECO:0000313" key="1">
    <source>
        <dbReference type="EnsemblMetazoa" id="GPAI032795-PA"/>
    </source>
</evidence>
<dbReference type="VEuPathDB" id="VectorBase:GPAI032795"/>
<reference evidence="2" key="1">
    <citation type="submission" date="2014-03" db="EMBL/GenBank/DDBJ databases">
        <authorList>
            <person name="Aksoy S."/>
            <person name="Warren W."/>
            <person name="Wilson R.K."/>
        </authorList>
    </citation>
    <scope>NUCLEOTIDE SEQUENCE [LARGE SCALE GENOMIC DNA]</scope>
    <source>
        <strain evidence="2">IAEA</strain>
    </source>
</reference>
<sequence>MFSTKSVNNKRNLVYIDSSGKQLQLQCRVKENAMREGIMSCVQWPSATKDVVLSAMHMQSRMKRRDESVEANARNAHNFKFNHHSMIYMPYVHMYTCTHVHMYTCTDVHIFTSSSFMIIIKISLHVGINIGAGGHIGYIR</sequence>
<name>A0A1B0A2V7_GLOPL</name>
<dbReference type="Proteomes" id="UP000092445">
    <property type="component" value="Unassembled WGS sequence"/>
</dbReference>
<dbReference type="AlphaFoldDB" id="A0A1B0A2V7"/>
<protein>
    <submittedName>
        <fullName evidence="1">Uncharacterized protein</fullName>
    </submittedName>
</protein>
<proteinExistence type="predicted"/>
<keyword evidence="2" id="KW-1185">Reference proteome</keyword>
<reference evidence="1" key="2">
    <citation type="submission" date="2020-05" db="UniProtKB">
        <authorList>
            <consortium name="EnsemblMetazoa"/>
        </authorList>
    </citation>
    <scope>IDENTIFICATION</scope>
    <source>
        <strain evidence="1">IAEA</strain>
    </source>
</reference>
<dbReference type="EnsemblMetazoa" id="GPAI032795-RA">
    <property type="protein sequence ID" value="GPAI032795-PA"/>
    <property type="gene ID" value="GPAI032795"/>
</dbReference>
<evidence type="ECO:0000313" key="2">
    <source>
        <dbReference type="Proteomes" id="UP000092445"/>
    </source>
</evidence>
<accession>A0A1B0A2V7</accession>
<organism evidence="1 2">
    <name type="scientific">Glossina pallidipes</name>
    <name type="common">Tsetse fly</name>
    <dbReference type="NCBI Taxonomy" id="7398"/>
    <lineage>
        <taxon>Eukaryota</taxon>
        <taxon>Metazoa</taxon>
        <taxon>Ecdysozoa</taxon>
        <taxon>Arthropoda</taxon>
        <taxon>Hexapoda</taxon>
        <taxon>Insecta</taxon>
        <taxon>Pterygota</taxon>
        <taxon>Neoptera</taxon>
        <taxon>Endopterygota</taxon>
        <taxon>Diptera</taxon>
        <taxon>Brachycera</taxon>
        <taxon>Muscomorpha</taxon>
        <taxon>Hippoboscoidea</taxon>
        <taxon>Glossinidae</taxon>
        <taxon>Glossina</taxon>
    </lineage>
</organism>